<reference evidence="1" key="1">
    <citation type="journal article" date="2014" name="Front. Microbiol.">
        <title>High frequency of phylogenetically diverse reductive dehalogenase-homologous genes in deep subseafloor sedimentary metagenomes.</title>
        <authorList>
            <person name="Kawai M."/>
            <person name="Futagami T."/>
            <person name="Toyoda A."/>
            <person name="Takaki Y."/>
            <person name="Nishi S."/>
            <person name="Hori S."/>
            <person name="Arai W."/>
            <person name="Tsubouchi T."/>
            <person name="Morono Y."/>
            <person name="Uchiyama I."/>
            <person name="Ito T."/>
            <person name="Fujiyama A."/>
            <person name="Inagaki F."/>
            <person name="Takami H."/>
        </authorList>
    </citation>
    <scope>NUCLEOTIDE SEQUENCE</scope>
    <source>
        <strain evidence="1">Expedition CK06-06</strain>
    </source>
</reference>
<name>X1EG98_9ZZZZ</name>
<feature type="non-terminal residue" evidence="1">
    <location>
        <position position="1"/>
    </location>
</feature>
<comment type="caution">
    <text evidence="1">The sequence shown here is derived from an EMBL/GenBank/DDBJ whole genome shotgun (WGS) entry which is preliminary data.</text>
</comment>
<protein>
    <submittedName>
        <fullName evidence="1">Uncharacterized protein</fullName>
    </submittedName>
</protein>
<dbReference type="AlphaFoldDB" id="X1EG98"/>
<accession>X1EG98</accession>
<sequence>NDNIRVIDMGYTFPFGEVGEIGSFGNIMGFLNGPVPKMAPIITPLVTGKPYVEPAFGRELKTRKEKAIYIAEQLLPPLAGYAGRKISAAAQKRTDYYGTPYDYWLEVMRNVFVITFLKEKFTK</sequence>
<proteinExistence type="predicted"/>
<organism evidence="1">
    <name type="scientific">marine sediment metagenome</name>
    <dbReference type="NCBI Taxonomy" id="412755"/>
    <lineage>
        <taxon>unclassified sequences</taxon>
        <taxon>metagenomes</taxon>
        <taxon>ecological metagenomes</taxon>
    </lineage>
</organism>
<evidence type="ECO:0000313" key="1">
    <source>
        <dbReference type="EMBL" id="GAH16169.1"/>
    </source>
</evidence>
<gene>
    <name evidence="1" type="ORF">S01H4_56780</name>
</gene>
<dbReference type="EMBL" id="BART01032944">
    <property type="protein sequence ID" value="GAH16169.1"/>
    <property type="molecule type" value="Genomic_DNA"/>
</dbReference>